<sequence length="241" mass="26768">MYEELKKVIDNSDNIVFFGGAGVSTESDIPDFRSSNGIFNAQKNITYSPETVVSHSFFMRNPEFFYQFYKDKMIYENAKPNNAHKALAKLEQIGKLKAIITQNIDGLHQMAGSKNVLELHGTIHKNYCMKCNKNFDLDYIIKSENIPHCDVCGGTVRPDVVLYEESLDSNVLSESLHYISNADVLIIGGTSLIVYPAASLVNYFRGSKLVLINKSSTSQDGNADIVINDSIGKVLGDIVLL</sequence>
<dbReference type="AlphaFoldDB" id="V9HQQ9"/>
<feature type="binding site" evidence="4 5">
    <location>
        <position position="152"/>
    </location>
    <ligand>
        <name>Zn(2+)</name>
        <dbReference type="ChEBI" id="CHEBI:29105"/>
    </ligand>
</feature>
<comment type="similarity">
    <text evidence="4">Belongs to the sirtuin family. Class U subfamily.</text>
</comment>
<feature type="binding site" evidence="4">
    <location>
        <position position="213"/>
    </location>
    <ligand>
        <name>NAD(+)</name>
        <dbReference type="ChEBI" id="CHEBI:57540"/>
    </ligand>
</feature>
<feature type="binding site" evidence="4 5">
    <location>
        <position position="128"/>
    </location>
    <ligand>
        <name>Zn(2+)</name>
        <dbReference type="ChEBI" id="CHEBI:29105"/>
    </ligand>
</feature>
<keyword evidence="3 4" id="KW-0520">NAD</keyword>
<feature type="active site" description="Proton acceptor" evidence="4 5">
    <location>
        <position position="120"/>
    </location>
</feature>
<dbReference type="InterPro" id="IPR029035">
    <property type="entry name" value="DHS-like_NAD/FAD-binding_dom"/>
</dbReference>
<evidence type="ECO:0000313" key="8">
    <source>
        <dbReference type="Proteomes" id="UP000017818"/>
    </source>
</evidence>
<comment type="subcellular location">
    <subcellularLocation>
        <location evidence="4">Cytoplasm</location>
    </subcellularLocation>
</comment>
<feature type="binding site" evidence="4">
    <location>
        <position position="191"/>
    </location>
    <ligand>
        <name>NAD(+)</name>
        <dbReference type="ChEBI" id="CHEBI:57540"/>
    </ligand>
</feature>
<dbReference type="EMBL" id="AFZF02000004">
    <property type="protein sequence ID" value="EHL17320.1"/>
    <property type="molecule type" value="Genomic_DNA"/>
</dbReference>
<dbReference type="NCBIfam" id="NF001753">
    <property type="entry name" value="PRK00481.1-3"/>
    <property type="match status" value="1"/>
</dbReference>
<dbReference type="GO" id="GO:0017136">
    <property type="term" value="F:histone deacetylase activity, NAD-dependent"/>
    <property type="evidence" value="ECO:0007669"/>
    <property type="project" value="TreeGrafter"/>
</dbReference>
<dbReference type="Gene3D" id="3.40.50.1220">
    <property type="entry name" value="TPP-binding domain"/>
    <property type="match status" value="1"/>
</dbReference>
<dbReference type="InterPro" id="IPR003000">
    <property type="entry name" value="Sirtuin"/>
</dbReference>
<feature type="binding site" evidence="4">
    <location>
        <position position="105"/>
    </location>
    <ligand>
        <name>nicotinamide</name>
        <dbReference type="ChEBI" id="CHEBI:17154"/>
    </ligand>
</feature>
<feature type="binding site" evidence="4 5">
    <location>
        <position position="131"/>
    </location>
    <ligand>
        <name>Zn(2+)</name>
        <dbReference type="ChEBI" id="CHEBI:29105"/>
    </ligand>
</feature>
<evidence type="ECO:0000256" key="3">
    <source>
        <dbReference type="ARBA" id="ARBA00023027"/>
    </source>
</evidence>
<dbReference type="PATRIC" id="fig|796939.3.peg.1093"/>
<proteinExistence type="inferred from homology"/>
<feature type="binding site" evidence="4">
    <location>
        <position position="190"/>
    </location>
    <ligand>
        <name>NAD(+)</name>
        <dbReference type="ChEBI" id="CHEBI:57540"/>
    </ligand>
</feature>
<evidence type="ECO:0000256" key="2">
    <source>
        <dbReference type="ARBA" id="ARBA00022679"/>
    </source>
</evidence>
<dbReference type="InterPro" id="IPR050134">
    <property type="entry name" value="NAD-dep_sirtuin_deacylases"/>
</dbReference>
<dbReference type="InterPro" id="IPR026590">
    <property type="entry name" value="Ssirtuin_cat_dom"/>
</dbReference>
<dbReference type="HOGENOM" id="CLU_023643_3_0_9"/>
<feature type="binding site" evidence="4">
    <location>
        <position position="32"/>
    </location>
    <ligand>
        <name>NAD(+)</name>
        <dbReference type="ChEBI" id="CHEBI:57540"/>
    </ligand>
</feature>
<comment type="catalytic activity">
    <reaction evidence="4">
        <text>N(6)-acetyl-L-lysyl-[protein] + NAD(+) + H2O = 2''-O-acetyl-ADP-D-ribose + nicotinamide + L-lysyl-[protein]</text>
        <dbReference type="Rhea" id="RHEA:43636"/>
        <dbReference type="Rhea" id="RHEA-COMP:9752"/>
        <dbReference type="Rhea" id="RHEA-COMP:10731"/>
        <dbReference type="ChEBI" id="CHEBI:15377"/>
        <dbReference type="ChEBI" id="CHEBI:17154"/>
        <dbReference type="ChEBI" id="CHEBI:29969"/>
        <dbReference type="ChEBI" id="CHEBI:57540"/>
        <dbReference type="ChEBI" id="CHEBI:61930"/>
        <dbReference type="ChEBI" id="CHEBI:83767"/>
        <dbReference type="EC" id="2.3.1.286"/>
    </reaction>
</comment>
<dbReference type="OrthoDB" id="9800582at2"/>
<feature type="binding site" evidence="4">
    <location>
        <position position="104"/>
    </location>
    <ligand>
        <name>NAD(+)</name>
        <dbReference type="ChEBI" id="CHEBI:57540"/>
    </ligand>
</feature>
<keyword evidence="2 4" id="KW-0808">Transferase</keyword>
<reference evidence="7 8" key="1">
    <citation type="submission" date="2012-05" db="EMBL/GenBank/DDBJ databases">
        <title>The Genome Sequence of Eubacteriaceae bacterium CM2.</title>
        <authorList>
            <consortium name="The Broad Institute Genome Sequencing Platform"/>
            <person name="Earl A."/>
            <person name="Ward D."/>
            <person name="Feldgarden M."/>
            <person name="Gevers D."/>
            <person name="Sizova M."/>
            <person name="Hazen A."/>
            <person name="Epstein S."/>
            <person name="Walker B."/>
            <person name="Young S.K."/>
            <person name="Zeng Q."/>
            <person name="Gargeya S."/>
            <person name="Fitzgerald M."/>
            <person name="Haas B."/>
            <person name="Abouelleil A."/>
            <person name="Alvarado L."/>
            <person name="Arachchi H.M."/>
            <person name="Berlin A."/>
            <person name="Chapman S.B."/>
            <person name="Goldberg J."/>
            <person name="Griggs A."/>
            <person name="Gujja S."/>
            <person name="Hansen M."/>
            <person name="Howarth C."/>
            <person name="Imamovic A."/>
            <person name="Larimer J."/>
            <person name="McCowen C."/>
            <person name="Montmayeur A."/>
            <person name="Murphy C."/>
            <person name="Neiman D."/>
            <person name="Pearson M."/>
            <person name="Priest M."/>
            <person name="Roberts A."/>
            <person name="Saif S."/>
            <person name="Shea T."/>
            <person name="Sisk P."/>
            <person name="Sykes S."/>
            <person name="Wortman J."/>
            <person name="Nusbaum C."/>
            <person name="Birren B."/>
        </authorList>
    </citation>
    <scope>NUCLEOTIDE SEQUENCE [LARGE SCALE GENOMIC DNA]</scope>
    <source>
        <strain evidence="7 8">CM2</strain>
    </source>
</reference>
<dbReference type="InterPro" id="IPR028628">
    <property type="entry name" value="Sirtuin_class_U"/>
</dbReference>
<dbReference type="NCBIfam" id="NF001752">
    <property type="entry name" value="PRK00481.1-1"/>
    <property type="match status" value="1"/>
</dbReference>
<evidence type="ECO:0000259" key="6">
    <source>
        <dbReference type="PROSITE" id="PS50305"/>
    </source>
</evidence>
<dbReference type="Proteomes" id="UP000017818">
    <property type="component" value="Unassembled WGS sequence"/>
</dbReference>
<keyword evidence="1 4" id="KW-0963">Cytoplasm</keyword>
<feature type="binding site" evidence="4">
    <location>
        <position position="104"/>
    </location>
    <ligand>
        <name>nicotinamide</name>
        <dbReference type="ChEBI" id="CHEBI:17154"/>
    </ligand>
</feature>
<comment type="cofactor">
    <cofactor evidence="4">
        <name>Zn(2+)</name>
        <dbReference type="ChEBI" id="CHEBI:29105"/>
    </cofactor>
    <text evidence="4">Binds 1 zinc ion per subunit.</text>
</comment>
<dbReference type="EC" id="2.3.1.286" evidence="4"/>
<dbReference type="PANTHER" id="PTHR11085">
    <property type="entry name" value="NAD-DEPENDENT PROTEIN DEACYLASE SIRTUIN-5, MITOCHONDRIAL-RELATED"/>
    <property type="match status" value="1"/>
</dbReference>
<name>V9HQQ9_9FIRM</name>
<accession>V9HQQ9</accession>
<evidence type="ECO:0000256" key="1">
    <source>
        <dbReference type="ARBA" id="ARBA00022490"/>
    </source>
</evidence>
<gene>
    <name evidence="4" type="primary">cobB</name>
    <name evidence="7" type="ORF">HMPREF9630_00487</name>
</gene>
<feature type="binding site" evidence="4">
    <location>
        <position position="105"/>
    </location>
    <ligand>
        <name>NAD(+)</name>
        <dbReference type="ChEBI" id="CHEBI:57540"/>
    </ligand>
</feature>
<feature type="domain" description="Deacetylase sirtuin-type" evidence="6">
    <location>
        <begin position="1"/>
        <end position="241"/>
    </location>
</feature>
<feature type="binding site" evidence="4">
    <location>
        <position position="32"/>
    </location>
    <ligand>
        <name>nicotinamide</name>
        <dbReference type="ChEBI" id="CHEBI:17154"/>
    </ligand>
</feature>
<feature type="binding site" evidence="4">
    <location>
        <position position="231"/>
    </location>
    <ligand>
        <name>NAD(+)</name>
        <dbReference type="ChEBI" id="CHEBI:57540"/>
    </ligand>
</feature>
<dbReference type="GO" id="GO:0005737">
    <property type="term" value="C:cytoplasm"/>
    <property type="evidence" value="ECO:0007669"/>
    <property type="project" value="UniProtKB-SubCell"/>
</dbReference>
<organism evidence="7 8">
    <name type="scientific">Peptoanaerobacter stomatis</name>
    <dbReference type="NCBI Taxonomy" id="796937"/>
    <lineage>
        <taxon>Bacteria</taxon>
        <taxon>Bacillati</taxon>
        <taxon>Bacillota</taxon>
        <taxon>Clostridia</taxon>
        <taxon>Peptostreptococcales</taxon>
        <taxon>Filifactoraceae</taxon>
        <taxon>Peptoanaerobacter</taxon>
    </lineage>
</organism>
<dbReference type="InterPro" id="IPR026591">
    <property type="entry name" value="Sirtuin_cat_small_dom_sf"/>
</dbReference>
<feature type="binding site" evidence="4">
    <location>
        <position position="21"/>
    </location>
    <ligand>
        <name>NAD(+)</name>
        <dbReference type="ChEBI" id="CHEBI:57540"/>
    </ligand>
</feature>
<dbReference type="SUPFAM" id="SSF52467">
    <property type="entry name" value="DHS-like NAD/FAD-binding domain"/>
    <property type="match status" value="1"/>
</dbReference>
<dbReference type="GO" id="GO:0070403">
    <property type="term" value="F:NAD+ binding"/>
    <property type="evidence" value="ECO:0007669"/>
    <property type="project" value="UniProtKB-UniRule"/>
</dbReference>
<feature type="binding site" evidence="4">
    <location>
        <position position="120"/>
    </location>
    <ligand>
        <name>NAD(+)</name>
        <dbReference type="ChEBI" id="CHEBI:57540"/>
    </ligand>
</feature>
<feature type="binding site" evidence="4">
    <location>
        <position position="25"/>
    </location>
    <ligand>
        <name>NAD(+)</name>
        <dbReference type="ChEBI" id="CHEBI:57540"/>
    </ligand>
</feature>
<feature type="binding site" evidence="4">
    <location>
        <position position="33"/>
    </location>
    <ligand>
        <name>NAD(+)</name>
        <dbReference type="ChEBI" id="CHEBI:57540"/>
    </ligand>
</feature>
<feature type="binding site" evidence="4">
    <location>
        <position position="102"/>
    </location>
    <ligand>
        <name>NAD(+)</name>
        <dbReference type="ChEBI" id="CHEBI:57540"/>
    </ligand>
</feature>
<protein>
    <recommendedName>
        <fullName evidence="4">NAD-dependent protein deacetylase</fullName>
        <ecNumber evidence="4">2.3.1.286</ecNumber>
    </recommendedName>
    <alternativeName>
        <fullName evidence="4">Regulatory protein SIR2 homolog</fullName>
    </alternativeName>
</protein>
<dbReference type="PANTHER" id="PTHR11085:SF4">
    <property type="entry name" value="NAD-DEPENDENT PROTEIN DEACYLASE"/>
    <property type="match status" value="1"/>
</dbReference>
<dbReference type="RefSeq" id="WP_009527124.1">
    <property type="nucleotide sequence ID" value="NZ_JH815225.1"/>
</dbReference>
<evidence type="ECO:0000313" key="7">
    <source>
        <dbReference type="EMBL" id="EHL17320.1"/>
    </source>
</evidence>
<keyword evidence="4 5" id="KW-0479">Metal-binding</keyword>
<keyword evidence="4 5" id="KW-0862">Zinc</keyword>
<dbReference type="Gene3D" id="3.30.1600.10">
    <property type="entry name" value="SIR2/SIRT2 'Small Domain"/>
    <property type="match status" value="1"/>
</dbReference>
<evidence type="ECO:0000256" key="5">
    <source>
        <dbReference type="PROSITE-ProRule" id="PRU00236"/>
    </source>
</evidence>
<comment type="caution">
    <text evidence="7">The sequence shown here is derived from an EMBL/GenBank/DDBJ whole genome shotgun (WGS) entry which is preliminary data.</text>
</comment>
<comment type="function">
    <text evidence="4">NAD-dependent protein deacetylase which modulates the activities of several enzymes which are inactive in their acetylated form.</text>
</comment>
<dbReference type="Pfam" id="PF02146">
    <property type="entry name" value="SIR2"/>
    <property type="match status" value="1"/>
</dbReference>
<dbReference type="GO" id="GO:0008270">
    <property type="term" value="F:zinc ion binding"/>
    <property type="evidence" value="ECO:0007669"/>
    <property type="project" value="UniProtKB-UniRule"/>
</dbReference>
<comment type="caution">
    <text evidence="4">Lacks conserved residue(s) required for the propagation of feature annotation.</text>
</comment>
<dbReference type="PROSITE" id="PS50305">
    <property type="entry name" value="SIRTUIN"/>
    <property type="match status" value="1"/>
</dbReference>
<feature type="binding site" evidence="4 5">
    <location>
        <position position="149"/>
    </location>
    <ligand>
        <name>Zn(2+)</name>
        <dbReference type="ChEBI" id="CHEBI:29105"/>
    </ligand>
</feature>
<dbReference type="HAMAP" id="MF_01968">
    <property type="entry name" value="Sirtuin_ClassU"/>
    <property type="match status" value="1"/>
</dbReference>
<evidence type="ECO:0000256" key="4">
    <source>
        <dbReference type="HAMAP-Rule" id="MF_01968"/>
    </source>
</evidence>